<evidence type="ECO:0000256" key="8">
    <source>
        <dbReference type="ARBA" id="ARBA00023180"/>
    </source>
</evidence>
<dbReference type="GO" id="GO:0003980">
    <property type="term" value="F:UDP-glucose:glycoprotein glucosyltransferase activity"/>
    <property type="evidence" value="ECO:0007669"/>
    <property type="project" value="InterPro"/>
</dbReference>
<dbReference type="OMA" id="FIWRSTC"/>
<comment type="pathway">
    <text evidence="3">Protein modification; protein glycosylation.</text>
</comment>
<dbReference type="Pfam" id="PF18400">
    <property type="entry name" value="Thioredoxin_12"/>
    <property type="match status" value="1"/>
</dbReference>
<dbReference type="Pfam" id="PF06427">
    <property type="entry name" value="UDP-g_GGTase"/>
    <property type="match status" value="1"/>
</dbReference>
<reference evidence="16 17" key="1">
    <citation type="journal article" date="2004" name="Nature">
        <title>Genome evolution in yeasts.</title>
        <authorList>
            <consortium name="Genolevures"/>
            <person name="Dujon B."/>
            <person name="Sherman D."/>
            <person name="Fischer G."/>
            <person name="Durrens P."/>
            <person name="Casaregola S."/>
            <person name="Lafontaine I."/>
            <person name="de Montigny J."/>
            <person name="Marck C."/>
            <person name="Neuveglise C."/>
            <person name="Talla E."/>
            <person name="Goffard N."/>
            <person name="Frangeul L."/>
            <person name="Aigle M."/>
            <person name="Anthouard V."/>
            <person name="Babour A."/>
            <person name="Barbe V."/>
            <person name="Barnay S."/>
            <person name="Blanchin S."/>
            <person name="Beckerich J.M."/>
            <person name="Beyne E."/>
            <person name="Bleykasten C."/>
            <person name="Boisrame A."/>
            <person name="Boyer J."/>
            <person name="Cattolico L."/>
            <person name="Confanioleri F."/>
            <person name="de Daruvar A."/>
            <person name="Despons L."/>
            <person name="Fabre E."/>
            <person name="Fairhead C."/>
            <person name="Ferry-Dumazet H."/>
            <person name="Groppi A."/>
            <person name="Hantraye F."/>
            <person name="Hennequin C."/>
            <person name="Jauniaux N."/>
            <person name="Joyet P."/>
            <person name="Kachouri R."/>
            <person name="Kerrest A."/>
            <person name="Koszul R."/>
            <person name="Lemaire M."/>
            <person name="Lesur I."/>
            <person name="Ma L."/>
            <person name="Muller H."/>
            <person name="Nicaud J.M."/>
            <person name="Nikolski M."/>
            <person name="Oztas S."/>
            <person name="Ozier-Kalogeropoulos O."/>
            <person name="Pellenz S."/>
            <person name="Potier S."/>
            <person name="Richard G.F."/>
            <person name="Straub M.L."/>
            <person name="Suleau A."/>
            <person name="Swennene D."/>
            <person name="Tekaia F."/>
            <person name="Wesolowski-Louvel M."/>
            <person name="Westhof E."/>
            <person name="Wirth B."/>
            <person name="Zeniou-Meyer M."/>
            <person name="Zivanovic I."/>
            <person name="Bolotin-Fukuhara M."/>
            <person name="Thierry A."/>
            <person name="Bouchier C."/>
            <person name="Caudron B."/>
            <person name="Scarpelli C."/>
            <person name="Gaillardin C."/>
            <person name="Weissenbach J."/>
            <person name="Wincker P."/>
            <person name="Souciet J.L."/>
        </authorList>
    </citation>
    <scope>NUCLEOTIDE SEQUENCE [LARGE SCALE GENOMIC DNA]</scope>
    <source>
        <strain evidence="17">ATCC 36239 / CBS 767 / BCRC 21394 / JCM 1990 / NBRC 0083 / IGC 2968</strain>
    </source>
</reference>
<keyword evidence="5" id="KW-0808">Transferase</keyword>
<comment type="cofactor">
    <cofactor evidence="1">
        <name>Ca(2+)</name>
        <dbReference type="ChEBI" id="CHEBI:29108"/>
    </cofactor>
</comment>
<feature type="domain" description="UGGT thioredoxin-like" evidence="13">
    <location>
        <begin position="480"/>
        <end position="699"/>
    </location>
</feature>
<dbReference type="eggNOG" id="KOG1879">
    <property type="taxonomic scope" value="Eukaryota"/>
</dbReference>
<organism evidence="16 17">
    <name type="scientific">Debaryomyces hansenii (strain ATCC 36239 / CBS 767 / BCRC 21394 / JCM 1990 / NBRC 0083 / IGC 2968)</name>
    <name type="common">Yeast</name>
    <name type="synonym">Torulaspora hansenii</name>
    <dbReference type="NCBI Taxonomy" id="284592"/>
    <lineage>
        <taxon>Eukaryota</taxon>
        <taxon>Fungi</taxon>
        <taxon>Dikarya</taxon>
        <taxon>Ascomycota</taxon>
        <taxon>Saccharomycotina</taxon>
        <taxon>Pichiomycetes</taxon>
        <taxon>Debaryomycetaceae</taxon>
        <taxon>Debaryomyces</taxon>
    </lineage>
</organism>
<keyword evidence="6 10" id="KW-0732">Signal</keyword>
<evidence type="ECO:0000259" key="11">
    <source>
        <dbReference type="Pfam" id="PF18400"/>
    </source>
</evidence>
<gene>
    <name evidence="16" type="ordered locus">DEHA2G01232g</name>
</gene>
<evidence type="ECO:0000256" key="6">
    <source>
        <dbReference type="ARBA" id="ARBA00022729"/>
    </source>
</evidence>
<dbReference type="STRING" id="284592.Q6BJN0"/>
<dbReference type="InterPro" id="IPR009448">
    <property type="entry name" value="UDP-g_GGtrans"/>
</dbReference>
<evidence type="ECO:0000256" key="9">
    <source>
        <dbReference type="SAM" id="MobiDB-lite"/>
    </source>
</evidence>
<proteinExistence type="inferred from homology"/>
<dbReference type="EMBL" id="CR382139">
    <property type="protein sequence ID" value="CAG90037.2"/>
    <property type="molecule type" value="Genomic_DNA"/>
</dbReference>
<evidence type="ECO:0000256" key="10">
    <source>
        <dbReference type="SAM" id="SignalP"/>
    </source>
</evidence>
<dbReference type="GO" id="GO:0018279">
    <property type="term" value="P:protein N-linked glycosylation via asparagine"/>
    <property type="evidence" value="ECO:0007669"/>
    <property type="project" value="TreeGrafter"/>
</dbReference>
<keyword evidence="7" id="KW-0256">Endoplasmic reticulum</keyword>
<dbReference type="InterPro" id="IPR029044">
    <property type="entry name" value="Nucleotide-diphossugar_trans"/>
</dbReference>
<dbReference type="Pfam" id="PF18402">
    <property type="entry name" value="Thioredoxin_14"/>
    <property type="match status" value="1"/>
</dbReference>
<dbReference type="GeneID" id="2904452"/>
<dbReference type="SUPFAM" id="SSF53448">
    <property type="entry name" value="Nucleotide-diphospho-sugar transferases"/>
    <property type="match status" value="1"/>
</dbReference>
<name>Q6BJN0_DEBHA</name>
<dbReference type="Pfam" id="PF18404">
    <property type="entry name" value="Glyco_transf_24"/>
    <property type="match status" value="1"/>
</dbReference>
<dbReference type="KEGG" id="dha:DEHA2G01232g"/>
<dbReference type="InterPro" id="IPR040497">
    <property type="entry name" value="Glyco_transf_24"/>
</dbReference>
<feature type="signal peptide" evidence="10">
    <location>
        <begin position="1"/>
        <end position="19"/>
    </location>
</feature>
<evidence type="ECO:0000313" key="16">
    <source>
        <dbReference type="EMBL" id="CAG90037.2"/>
    </source>
</evidence>
<accession>Q6BJN0</accession>
<dbReference type="Proteomes" id="UP000000599">
    <property type="component" value="Chromosome G"/>
</dbReference>
<keyword evidence="8" id="KW-0325">Glycoprotein</keyword>
<evidence type="ECO:0000259" key="13">
    <source>
        <dbReference type="Pfam" id="PF18402"/>
    </source>
</evidence>
<evidence type="ECO:0000256" key="2">
    <source>
        <dbReference type="ARBA" id="ARBA00004319"/>
    </source>
</evidence>
<dbReference type="UniPathway" id="UPA00378"/>
<dbReference type="CDD" id="cd06432">
    <property type="entry name" value="GT8_HUGT1_C_like"/>
    <property type="match status" value="1"/>
</dbReference>
<evidence type="ECO:0000259" key="12">
    <source>
        <dbReference type="Pfam" id="PF18401"/>
    </source>
</evidence>
<dbReference type="InterPro" id="IPR040693">
    <property type="entry name" value="UGGT_TRXL_1"/>
</dbReference>
<dbReference type="FunCoup" id="Q6BJN0">
    <property type="interactions" value="508"/>
</dbReference>
<feature type="region of interest" description="Disordered" evidence="9">
    <location>
        <begin position="1496"/>
        <end position="1532"/>
    </location>
</feature>
<feature type="domain" description="UGGT thioredoxin-like" evidence="12">
    <location>
        <begin position="314"/>
        <end position="448"/>
    </location>
</feature>
<dbReference type="InterPro" id="IPR040694">
    <property type="entry name" value="UGGT_TRXL_2"/>
</dbReference>
<comment type="similarity">
    <text evidence="4">Belongs to the glycosyltransferase 8 family.</text>
</comment>
<dbReference type="Pfam" id="PF18401">
    <property type="entry name" value="Thioredoxin_13"/>
    <property type="match status" value="1"/>
</dbReference>
<feature type="domain" description="UDP-glucose:glycoprotein glucosyltransferase thioredoxin-like" evidence="14">
    <location>
        <begin position="726"/>
        <end position="867"/>
    </location>
</feature>
<dbReference type="RefSeq" id="XP_461591.2">
    <property type="nucleotide sequence ID" value="XM_461591.1"/>
</dbReference>
<evidence type="ECO:0000256" key="7">
    <source>
        <dbReference type="ARBA" id="ARBA00022824"/>
    </source>
</evidence>
<dbReference type="Pfam" id="PF18403">
    <property type="entry name" value="Thioredoxin_15"/>
    <property type="match status" value="1"/>
</dbReference>
<dbReference type="PANTHER" id="PTHR11226:SF0">
    <property type="entry name" value="UDP-GLUCOSE:GLYCOPROTEIN GLUCOSYLTRANSFERASE"/>
    <property type="match status" value="1"/>
</dbReference>
<evidence type="ECO:0000256" key="4">
    <source>
        <dbReference type="ARBA" id="ARBA00006351"/>
    </source>
</evidence>
<dbReference type="Gene3D" id="3.90.550.10">
    <property type="entry name" value="Spore Coat Polysaccharide Biosynthesis Protein SpsA, Chain A"/>
    <property type="match status" value="1"/>
</dbReference>
<evidence type="ECO:0000259" key="15">
    <source>
        <dbReference type="Pfam" id="PF18404"/>
    </source>
</evidence>
<dbReference type="InterPro" id="IPR040525">
    <property type="entry name" value="UGGT_TRXL_4"/>
</dbReference>
<dbReference type="InParanoid" id="Q6BJN0"/>
<dbReference type="GO" id="GO:0005788">
    <property type="term" value="C:endoplasmic reticulum lumen"/>
    <property type="evidence" value="ECO:0007669"/>
    <property type="project" value="UniProtKB-SubCell"/>
</dbReference>
<dbReference type="PANTHER" id="PTHR11226">
    <property type="entry name" value="UDP-GLUCOSE GLYCOPROTEIN:GLUCOSYLTRANSFERASE"/>
    <property type="match status" value="1"/>
</dbReference>
<keyword evidence="17" id="KW-1185">Reference proteome</keyword>
<feature type="domain" description="UGGT thioredoxin-like" evidence="11">
    <location>
        <begin position="43"/>
        <end position="259"/>
    </location>
</feature>
<evidence type="ECO:0000313" key="17">
    <source>
        <dbReference type="Proteomes" id="UP000000599"/>
    </source>
</evidence>
<evidence type="ECO:0000256" key="5">
    <source>
        <dbReference type="ARBA" id="ARBA00022679"/>
    </source>
</evidence>
<evidence type="ECO:0000259" key="14">
    <source>
        <dbReference type="Pfam" id="PF18403"/>
    </source>
</evidence>
<dbReference type="CAZy" id="GT24">
    <property type="family name" value="Glycosyltransferase Family 24"/>
</dbReference>
<evidence type="ECO:0000256" key="1">
    <source>
        <dbReference type="ARBA" id="ARBA00001913"/>
    </source>
</evidence>
<dbReference type="HOGENOM" id="CLU_002668_1_0_1"/>
<dbReference type="GO" id="GO:0036503">
    <property type="term" value="P:ERAD pathway"/>
    <property type="evidence" value="ECO:0007669"/>
    <property type="project" value="TreeGrafter"/>
</dbReference>
<dbReference type="OrthoDB" id="27683at2759"/>
<dbReference type="VEuPathDB" id="FungiDB:DEHA2G01232g"/>
<feature type="chain" id="PRO_5004271073" evidence="10">
    <location>
        <begin position="20"/>
        <end position="1532"/>
    </location>
</feature>
<comment type="subcellular location">
    <subcellularLocation>
        <location evidence="2">Endoplasmic reticulum lumen</location>
    </subcellularLocation>
</comment>
<dbReference type="GO" id="GO:0051082">
    <property type="term" value="F:unfolded protein binding"/>
    <property type="evidence" value="ECO:0007669"/>
    <property type="project" value="TreeGrafter"/>
</dbReference>
<evidence type="ECO:0000256" key="3">
    <source>
        <dbReference type="ARBA" id="ARBA00004922"/>
    </source>
</evidence>
<sequence>MQLGCCLAICQFFLLSVVAFQDNDLSSAENKFEVNLEASWRPSPFQLNLLESISGYNESLFINTLANIIGFSIEENESDEESNEELNDVDGTLISDSHIYMKVVDALNLDDTSKSFIGFNLVNKIFTPRIQAHYEYYTNVVDPQFSHRLYKECSTDSFGNKILSGESDKHQAWILYNNKLYCSSDEVFALKTDKKSTSTDDVLPFDRVIGSNQESPLLVLYGDIESEVFKNMFINLYESAKIGKLRFVWRYIPSNNPDQREQLSGYGADITLKRTDYMVIDDRDINKIEFKNEKRIENKNYHLDKGFSRIARLDELKPISKDNLTDLGLKLTSFILSNDYSDISNHDLLNSILQDFPKFAYYVSQLDPENIDSVRESVNANVKLGMSEESNGIYINGSPINKLELDVLKLVDKVRDELKLVNELKELGFTTGQAKKLLFKFALLSAVKESQFRTGNTIMGGNENRFKVYNYQFTPMSRHKKGGVVFFNNIEKDDVYESFPSSRREAYLGFSAQHLRPGQIPIIRENIHDLIFALNFSDKEQLKVFFTFSKIILDKSLPQQLGLIACGGNEKDKMIAEIFYFIVDKASLTEALAFLYKYFDAKDEEAEKEILNAVSIPSTYSFNESIYQDVLDRFSINSPSVICNGVIYELTSTWQVLMGKQLAQDIRLIQNHIQKGDDVNKSLKSFLFENAKSERNLRIIPNDASLIKYKGINQELIDNSISFKCKKKDNGASATFWLIGDFNSINILDQFVEILRTMKVERSYSIQVRILNKSTDTDLLDKIKALFPINELRTKDIENIISWLSDRLHNSVNCKPDKNIVQLLEASGLPPNHPLLLLNGRYFRLDKNLSFKELQQLLEYEFSQRLNLFGDIISAYPDEFPRSFCEYHSSRYDCSDWFDLVSSYVTKSFHVDDNMLVSDVARFDFSSLNMDNILKISEDETSKEVEVLIIIDPIDEMSQKLVSIIYAITSFPFVDIKILLQPQLEATEEVKIGRFYRGVYPSSIPQFGKDGGLEIKNKAVFEMVPSQELFTTNIDSPARWQIVIHDSPSGVDLDNVKLSNYVDSLIYGTYVLKNILIEGYAKNVKYGMNLSGLTIDLSKDNSYTDTTVMSNLGYFQLSANPGIWEFKIKPESKSEKYYSLLSASENVFISNTDPLGSVRVAILNLNGLVLKPRFTTNSGYENKFIFEEDDNIESEDDNKIGSFMKSLLKSKAPTTKKHADINIFTIASGHLYERFLSIMTASVMAHTDKSVKFWIIENYISSHFKKLLPLLAQEYNFEYELITYKWPNWLRFQREKQRTIWGYKILFLDVLFPQDLKKVIFVDADQIARTDMKELVDLDLEGAPYGFTPMCDSRKDMEGFRFWKQGYWAHVLKDGLKYHISALYVVDLDKFRALSAGDRLRAHYQKLSSDPNSLSNLDQDLPNNMQNKIKIHSLPQEWLWCETWCSDSEFRNAKTIDLCNNPLTKENKLDTAKRQIPEWTTYDNQIKRLMDQINDNENPKISTDVLENTPRNDLHDEDNQSQYEPDYIHDEL</sequence>
<feature type="domain" description="Glucosyltransferase 24 catalytic" evidence="15">
    <location>
        <begin position="1221"/>
        <end position="1489"/>
    </location>
</feature>
<dbReference type="InterPro" id="IPR040692">
    <property type="entry name" value="UGGT_TRXL_3"/>
</dbReference>
<feature type="compositionally biased region" description="Polar residues" evidence="9">
    <location>
        <begin position="1496"/>
        <end position="1509"/>
    </location>
</feature>
<protein>
    <submittedName>
        <fullName evidence="16">DEHA2G01232p</fullName>
    </submittedName>
</protein>